<sequence length="123" mass="13486">MDTAGHVHNVQHLRYLEEARIDMLCVLAPKHGVSTLAAGMVVAQLDIEYLRPLAYRPDPVRIESRVTRVGNSSFDLAHDIVDGEAHYAHATSTIVAFDVTAGRSRPLTGDERALLTELGEQPT</sequence>
<dbReference type="SUPFAM" id="SSF54637">
    <property type="entry name" value="Thioesterase/thiol ester dehydrase-isomerase"/>
    <property type="match status" value="1"/>
</dbReference>
<dbReference type="AlphaFoldDB" id="A0A838A9F1"/>
<evidence type="ECO:0000313" key="2">
    <source>
        <dbReference type="Proteomes" id="UP000582974"/>
    </source>
</evidence>
<gene>
    <name evidence="1" type="ORF">H0B56_07015</name>
</gene>
<dbReference type="EMBL" id="JACCKD010000002">
    <property type="protein sequence ID" value="MBA0125289.1"/>
    <property type="molecule type" value="Genomic_DNA"/>
</dbReference>
<accession>A0A838A9F1</accession>
<dbReference type="InterPro" id="IPR050563">
    <property type="entry name" value="4-hydroxybenzoyl-CoA_TE"/>
</dbReference>
<dbReference type="PANTHER" id="PTHR31793">
    <property type="entry name" value="4-HYDROXYBENZOYL-COA THIOESTERASE FAMILY MEMBER"/>
    <property type="match status" value="1"/>
</dbReference>
<evidence type="ECO:0000313" key="1">
    <source>
        <dbReference type="EMBL" id="MBA0125289.1"/>
    </source>
</evidence>
<dbReference type="Proteomes" id="UP000582974">
    <property type="component" value="Unassembled WGS sequence"/>
</dbReference>
<dbReference type="PANTHER" id="PTHR31793:SF24">
    <property type="entry name" value="LONG-CHAIN ACYL-COA THIOESTERASE FADM"/>
    <property type="match status" value="1"/>
</dbReference>
<organism evidence="1 2">
    <name type="scientific">Haloechinothrix aidingensis</name>
    <dbReference type="NCBI Taxonomy" id="2752311"/>
    <lineage>
        <taxon>Bacteria</taxon>
        <taxon>Bacillati</taxon>
        <taxon>Actinomycetota</taxon>
        <taxon>Actinomycetes</taxon>
        <taxon>Pseudonocardiales</taxon>
        <taxon>Pseudonocardiaceae</taxon>
        <taxon>Haloechinothrix</taxon>
    </lineage>
</organism>
<dbReference type="Pfam" id="PF13279">
    <property type="entry name" value="4HBT_2"/>
    <property type="match status" value="1"/>
</dbReference>
<protein>
    <submittedName>
        <fullName evidence="1">Acyl-CoA thioesterase</fullName>
    </submittedName>
</protein>
<dbReference type="Gene3D" id="3.10.129.10">
    <property type="entry name" value="Hotdog Thioesterase"/>
    <property type="match status" value="1"/>
</dbReference>
<dbReference type="CDD" id="cd00586">
    <property type="entry name" value="4HBT"/>
    <property type="match status" value="1"/>
</dbReference>
<proteinExistence type="predicted"/>
<name>A0A838A9F1_9PSEU</name>
<dbReference type="GO" id="GO:0047617">
    <property type="term" value="F:fatty acyl-CoA hydrolase activity"/>
    <property type="evidence" value="ECO:0007669"/>
    <property type="project" value="TreeGrafter"/>
</dbReference>
<dbReference type="InterPro" id="IPR029069">
    <property type="entry name" value="HotDog_dom_sf"/>
</dbReference>
<keyword evidence="2" id="KW-1185">Reference proteome</keyword>
<comment type="caution">
    <text evidence="1">The sequence shown here is derived from an EMBL/GenBank/DDBJ whole genome shotgun (WGS) entry which is preliminary data.</text>
</comment>
<reference evidence="1 2" key="1">
    <citation type="submission" date="2020-07" db="EMBL/GenBank/DDBJ databases">
        <title>Genome of Haloechinothrix sp.</title>
        <authorList>
            <person name="Tang S.-K."/>
            <person name="Yang L."/>
            <person name="Zhu W.-Y."/>
        </authorList>
    </citation>
    <scope>NUCLEOTIDE SEQUENCE [LARGE SCALE GENOMIC DNA]</scope>
    <source>
        <strain evidence="1 2">YIM 98757</strain>
    </source>
</reference>